<reference evidence="2" key="1">
    <citation type="submission" date="2022-11" db="UniProtKB">
        <authorList>
            <consortium name="WormBaseParasite"/>
        </authorList>
    </citation>
    <scope>IDENTIFICATION</scope>
</reference>
<evidence type="ECO:0000313" key="1">
    <source>
        <dbReference type="Proteomes" id="UP000887576"/>
    </source>
</evidence>
<dbReference type="Proteomes" id="UP000887576">
    <property type="component" value="Unplaced"/>
</dbReference>
<protein>
    <submittedName>
        <fullName evidence="2">Uncharacterized protein</fullName>
    </submittedName>
</protein>
<proteinExistence type="predicted"/>
<sequence length="104" mass="12100">MDDELLKLLASESNKSNSLKSLKLRPFSGFSIDAVEHFLKHATFVHTSRIDLKINATLSEVEEMFKRIDKFEVILLKQKETEVKMKLKKIDEEIFITFAMLLNL</sequence>
<name>A0AC34Q370_9BILA</name>
<accession>A0AC34Q370</accession>
<dbReference type="WBParaSite" id="JU765_v2.g12531.t1">
    <property type="protein sequence ID" value="JU765_v2.g12531.t1"/>
    <property type="gene ID" value="JU765_v2.g12531"/>
</dbReference>
<organism evidence="1 2">
    <name type="scientific">Panagrolaimus sp. JU765</name>
    <dbReference type="NCBI Taxonomy" id="591449"/>
    <lineage>
        <taxon>Eukaryota</taxon>
        <taxon>Metazoa</taxon>
        <taxon>Ecdysozoa</taxon>
        <taxon>Nematoda</taxon>
        <taxon>Chromadorea</taxon>
        <taxon>Rhabditida</taxon>
        <taxon>Tylenchina</taxon>
        <taxon>Panagrolaimomorpha</taxon>
        <taxon>Panagrolaimoidea</taxon>
        <taxon>Panagrolaimidae</taxon>
        <taxon>Panagrolaimus</taxon>
    </lineage>
</organism>
<evidence type="ECO:0000313" key="2">
    <source>
        <dbReference type="WBParaSite" id="JU765_v2.g12531.t1"/>
    </source>
</evidence>